<gene>
    <name evidence="3" type="primary">eccE</name>
    <name evidence="3" type="ORF">RM555_22880</name>
</gene>
<dbReference type="InterPro" id="IPR021368">
    <property type="entry name" value="T7SS_EccE"/>
</dbReference>
<evidence type="ECO:0000256" key="1">
    <source>
        <dbReference type="SAM" id="MobiDB-lite"/>
    </source>
</evidence>
<feature type="region of interest" description="Disordered" evidence="1">
    <location>
        <begin position="1"/>
        <end position="74"/>
    </location>
</feature>
<feature type="transmembrane region" description="Helical" evidence="2">
    <location>
        <begin position="100"/>
        <end position="119"/>
    </location>
</feature>
<keyword evidence="2" id="KW-0472">Membrane</keyword>
<name>A0ABU2X0Y4_9ACTN</name>
<keyword evidence="4" id="KW-1185">Reference proteome</keyword>
<feature type="compositionally biased region" description="Low complexity" evidence="1">
    <location>
        <begin position="31"/>
        <end position="60"/>
    </location>
</feature>
<dbReference type="Proteomes" id="UP001180973">
    <property type="component" value="Unassembled WGS sequence"/>
</dbReference>
<organism evidence="3 4">
    <name type="scientific">Micromonospora reichwaldensis</name>
    <dbReference type="NCBI Taxonomy" id="3075516"/>
    <lineage>
        <taxon>Bacteria</taxon>
        <taxon>Bacillati</taxon>
        <taxon>Actinomycetota</taxon>
        <taxon>Actinomycetes</taxon>
        <taxon>Micromonosporales</taxon>
        <taxon>Micromonosporaceae</taxon>
        <taxon>Micromonospora</taxon>
    </lineage>
</organism>
<dbReference type="RefSeq" id="WP_311413660.1">
    <property type="nucleotide sequence ID" value="NZ_JAVRFL010000030.1"/>
</dbReference>
<accession>A0ABU2X0Y4</accession>
<evidence type="ECO:0000256" key="2">
    <source>
        <dbReference type="SAM" id="Phobius"/>
    </source>
</evidence>
<dbReference type="EMBL" id="JAVRFL010000030">
    <property type="protein sequence ID" value="MDT0531841.1"/>
    <property type="molecule type" value="Genomic_DNA"/>
</dbReference>
<protein>
    <submittedName>
        <fullName evidence="3">Type VII secretion protein EccE</fullName>
    </submittedName>
</protein>
<comment type="caution">
    <text evidence="3">The sequence shown here is derived from an EMBL/GenBank/DDBJ whole genome shotgun (WGS) entry which is preliminary data.</text>
</comment>
<evidence type="ECO:0000313" key="3">
    <source>
        <dbReference type="EMBL" id="MDT0531841.1"/>
    </source>
</evidence>
<proteinExistence type="predicted"/>
<keyword evidence="2" id="KW-0812">Transmembrane</keyword>
<reference evidence="3" key="1">
    <citation type="submission" date="2023-09" db="EMBL/GenBank/DDBJ databases">
        <title>30 novel species of actinomycetes from the DSMZ collection.</title>
        <authorList>
            <person name="Nouioui I."/>
        </authorList>
    </citation>
    <scope>NUCLEOTIDE SEQUENCE</scope>
    <source>
        <strain evidence="3">DSM 115977</strain>
    </source>
</reference>
<dbReference type="NCBIfam" id="TIGR03923">
    <property type="entry name" value="T7SS_EccE"/>
    <property type="match status" value="1"/>
</dbReference>
<sequence length="649" mass="66049">MSRRVTGRGGAVTVTTGPGPHRPAPGHDPRPTAAPVVPAPPGAAGLAGPTGLAGAPATPAALPPSRQPAGRRRGAGVRAGQVVATQVAVAAVAAAAGRGALVTLAAVGVAVLLLPLAWVRLRGRWLFEWLATGLGYATRRRALPPAADPAALLDLVDPGAVVRPAELAGTPAAVLDDAAGMVAVLEIGDPADLLGDAPRALPAPASLLPAAAPDGPPVRLQLLLTGSPAPTVGAGGGAVATSYRQLTDGRLAGRERAVLAVRVLRAEGWTGEELRRALAGTVRRIARRVGPVTARPLGEHATLRVLAELAHHDDHPAQESWQAVRAGDLLQTTFRLRRWPDPRTDAGRRLVTRLLALPATATTVSLGVGPWAGADPAAAPTGLAVRLAAATPAELSIAAQALRRLVAEVGGEVHRLDGAQLDGLAGTLPLAAAGAAGPGPAPDGLELTLGEAGLMVGTNRHGGAVTVRLFRPESTRVMLVGGIRAAQLVAVRAMALGARVVVQTARPRGWEPFVRGVGTPGAMIPVVPPGRPVGEPGSPLRPLLVVVDAGPTPAEPEPASPWRTTLLVRDELTPADADALGRADLAVLQPLDPAEAAVAGAALGLGGSAEWLTRIRDDMVAVVNRRALRWALLSPTPIESQLIGRPSRR</sequence>
<keyword evidence="2" id="KW-1133">Transmembrane helix</keyword>
<evidence type="ECO:0000313" key="4">
    <source>
        <dbReference type="Proteomes" id="UP001180973"/>
    </source>
</evidence>